<gene>
    <name evidence="9" type="ORF">Lery_1527</name>
</gene>
<dbReference type="InterPro" id="IPR027469">
    <property type="entry name" value="Cation_efflux_TMD_sf"/>
</dbReference>
<organism evidence="9 10">
    <name type="scientific">Legionella erythra</name>
    <dbReference type="NCBI Taxonomy" id="448"/>
    <lineage>
        <taxon>Bacteria</taxon>
        <taxon>Pseudomonadati</taxon>
        <taxon>Pseudomonadota</taxon>
        <taxon>Gammaproteobacteria</taxon>
        <taxon>Legionellales</taxon>
        <taxon>Legionellaceae</taxon>
        <taxon>Legionella</taxon>
    </lineage>
</organism>
<feature type="region of interest" description="Disordered" evidence="6">
    <location>
        <begin position="319"/>
        <end position="341"/>
    </location>
</feature>
<dbReference type="PANTHER" id="PTHR43840">
    <property type="entry name" value="MITOCHONDRIAL METAL TRANSPORTER 1-RELATED"/>
    <property type="match status" value="1"/>
</dbReference>
<dbReference type="PANTHER" id="PTHR43840:SF15">
    <property type="entry name" value="MITOCHONDRIAL METAL TRANSPORTER 1-RELATED"/>
    <property type="match status" value="1"/>
</dbReference>
<evidence type="ECO:0000313" key="9">
    <source>
        <dbReference type="EMBL" id="KTC97688.1"/>
    </source>
</evidence>
<evidence type="ECO:0000256" key="3">
    <source>
        <dbReference type="ARBA" id="ARBA00022692"/>
    </source>
</evidence>
<dbReference type="GO" id="GO:0006826">
    <property type="term" value="P:iron ion transport"/>
    <property type="evidence" value="ECO:0007669"/>
    <property type="project" value="UniProtKB-KW"/>
</dbReference>
<reference evidence="9 10" key="1">
    <citation type="submission" date="2015-11" db="EMBL/GenBank/DDBJ databases">
        <title>Genomic analysis of 38 Legionella species identifies large and diverse effector repertoires.</title>
        <authorList>
            <person name="Burstein D."/>
            <person name="Amaro F."/>
            <person name="Zusman T."/>
            <person name="Lifshitz Z."/>
            <person name="Cohen O."/>
            <person name="Gilbert J.A."/>
            <person name="Pupko T."/>
            <person name="Shuman H.A."/>
            <person name="Segal G."/>
        </authorList>
    </citation>
    <scope>NUCLEOTIDE SEQUENCE [LARGE SCALE GENOMIC DNA]</scope>
    <source>
        <strain evidence="9 10">SE-32A-C8</strain>
    </source>
</reference>
<keyword evidence="2" id="KW-0813">Transport</keyword>
<comment type="caution">
    <text evidence="9">The sequence shown here is derived from an EMBL/GenBank/DDBJ whole genome shotgun (WGS) entry which is preliminary data.</text>
</comment>
<keyword evidence="4 7" id="KW-1133">Transmembrane helix</keyword>
<feature type="compositionally biased region" description="Basic and acidic residues" evidence="6">
    <location>
        <begin position="330"/>
        <end position="341"/>
    </location>
</feature>
<feature type="transmembrane region" description="Helical" evidence="7">
    <location>
        <begin position="56"/>
        <end position="73"/>
    </location>
</feature>
<dbReference type="SUPFAM" id="SSF161111">
    <property type="entry name" value="Cation efflux protein transmembrane domain-like"/>
    <property type="match status" value="1"/>
</dbReference>
<dbReference type="Gene3D" id="1.20.1510.10">
    <property type="entry name" value="Cation efflux protein transmembrane domain"/>
    <property type="match status" value="1"/>
</dbReference>
<dbReference type="AlphaFoldDB" id="A0A0W0TQ45"/>
<feature type="transmembrane region" description="Helical" evidence="7">
    <location>
        <begin position="128"/>
        <end position="148"/>
    </location>
</feature>
<proteinExistence type="predicted"/>
<feature type="transmembrane region" description="Helical" evidence="7">
    <location>
        <begin position="26"/>
        <end position="44"/>
    </location>
</feature>
<feature type="domain" description="Cation efflux protein transmembrane" evidence="8">
    <location>
        <begin position="40"/>
        <end position="228"/>
    </location>
</feature>
<keyword evidence="3 7" id="KW-0812">Transmembrane</keyword>
<feature type="compositionally biased region" description="Low complexity" evidence="6">
    <location>
        <begin position="320"/>
        <end position="329"/>
    </location>
</feature>
<keyword evidence="5 7" id="KW-0472">Membrane</keyword>
<evidence type="ECO:0000256" key="4">
    <source>
        <dbReference type="ARBA" id="ARBA00022989"/>
    </source>
</evidence>
<dbReference type="InterPro" id="IPR050291">
    <property type="entry name" value="CDF_Transporter"/>
</dbReference>
<dbReference type="EMBL" id="LNYA01000024">
    <property type="protein sequence ID" value="KTC97688.1"/>
    <property type="molecule type" value="Genomic_DNA"/>
</dbReference>
<dbReference type="GO" id="GO:0008324">
    <property type="term" value="F:monoatomic cation transmembrane transporter activity"/>
    <property type="evidence" value="ECO:0007669"/>
    <property type="project" value="InterPro"/>
</dbReference>
<evidence type="ECO:0000256" key="5">
    <source>
        <dbReference type="ARBA" id="ARBA00023136"/>
    </source>
</evidence>
<comment type="subcellular location">
    <subcellularLocation>
        <location evidence="1">Membrane</location>
        <topology evidence="1">Multi-pass membrane protein</topology>
    </subcellularLocation>
</comment>
<evidence type="ECO:0000256" key="2">
    <source>
        <dbReference type="ARBA" id="ARBA00022448"/>
    </source>
</evidence>
<dbReference type="GO" id="GO:0016020">
    <property type="term" value="C:membrane"/>
    <property type="evidence" value="ECO:0007669"/>
    <property type="project" value="UniProtKB-SubCell"/>
</dbReference>
<evidence type="ECO:0000259" key="8">
    <source>
        <dbReference type="Pfam" id="PF01545"/>
    </source>
</evidence>
<evidence type="ECO:0000256" key="6">
    <source>
        <dbReference type="SAM" id="MobiDB-lite"/>
    </source>
</evidence>
<evidence type="ECO:0000256" key="7">
    <source>
        <dbReference type="SAM" id="Phobius"/>
    </source>
</evidence>
<feature type="transmembrane region" description="Helical" evidence="7">
    <location>
        <begin position="93"/>
        <end position="116"/>
    </location>
</feature>
<keyword evidence="10" id="KW-1185">Reference proteome</keyword>
<evidence type="ECO:0000313" key="10">
    <source>
        <dbReference type="Proteomes" id="UP000054773"/>
    </source>
</evidence>
<sequence length="341" mass="38621">MLHVTKTLEFPAKLQPVYAQAIRYEWISFFYMISTSFFSFLVMSNSQTMKTIWLEDMLGIIPPLSFLIASRIVKWKANRNFPYGFHRVTTMSFFTSSLALLILGIYLLVDGVIVLLKHEHPTIPNVFFFGHSIWLGFIMIPALLWSGIPSTILGHVKLPLSRKLYDKILFTDSKMNKASWMSAFASIIGILGIGLGYWWADAGVGLLISISIIHDGYKNFKQSVFDLVDEIPKMIGNEKTDPLIADVKALIKKEDWVQSVTTRFRDEGHVFFGDILIEPKADDVSLIKLHALRHKLEQYNWRLHDIVIMPVLPASRLNGSSTPAAASTTTKKDSGKPSRSR</sequence>
<dbReference type="PATRIC" id="fig|448.7.peg.1595"/>
<dbReference type="GO" id="GO:0006829">
    <property type="term" value="P:zinc ion transport"/>
    <property type="evidence" value="ECO:0007669"/>
    <property type="project" value="UniProtKB-KW"/>
</dbReference>
<dbReference type="InterPro" id="IPR058533">
    <property type="entry name" value="Cation_efflux_TM"/>
</dbReference>
<evidence type="ECO:0000256" key="1">
    <source>
        <dbReference type="ARBA" id="ARBA00004141"/>
    </source>
</evidence>
<dbReference type="STRING" id="448.Lery_1527"/>
<name>A0A0W0TQ45_LEGER</name>
<dbReference type="Proteomes" id="UP000054773">
    <property type="component" value="Unassembled WGS sequence"/>
</dbReference>
<accession>A0A0W0TQ45</accession>
<dbReference type="Pfam" id="PF01545">
    <property type="entry name" value="Cation_efflux"/>
    <property type="match status" value="1"/>
</dbReference>
<protein>
    <submittedName>
        <fullName evidence="9">Cation efflux family protein</fullName>
    </submittedName>
</protein>
<feature type="transmembrane region" description="Helical" evidence="7">
    <location>
        <begin position="180"/>
        <end position="200"/>
    </location>
</feature>